<evidence type="ECO:0000256" key="7">
    <source>
        <dbReference type="RuleBase" id="RU363032"/>
    </source>
</evidence>
<evidence type="ECO:0000259" key="8">
    <source>
        <dbReference type="PROSITE" id="PS50928"/>
    </source>
</evidence>
<dbReference type="PANTHER" id="PTHR43744:SF1">
    <property type="entry name" value="BINDING-PROTEIN-DEPENDENT TRANSPORT SYSTEMS INNER MEMBRANE COMPONENT"/>
    <property type="match status" value="1"/>
</dbReference>
<sequence>MSKFQAVRTNPDKFHLSQLPYLLFVLPFAAIMMLPLAYIFNHAFKPFDELIEYPPRFLVQRPTWDNFIELFAASTTTGIPVSRYLFNSIVITLLVVFFSIFLSSITGYALSKMKFHVSKLLSEINTIAMMFVGTAVIIPRYIITESFGLVDTFWVHIIPSLAVPIGLFLIKQFIDQIPNELIEAAKIDGANHFTIYLKIILPLIKPALATIAILSFQAVWNNADVSATYINSDSLRTFAYYMSTLSSSSNQVVGIGMSAAASLIMFLPNLIIFIFLQSKVMNTMAHSGIK</sequence>
<dbReference type="CDD" id="cd06261">
    <property type="entry name" value="TM_PBP2"/>
    <property type="match status" value="1"/>
</dbReference>
<dbReference type="Pfam" id="PF00528">
    <property type="entry name" value="BPD_transp_1"/>
    <property type="match status" value="1"/>
</dbReference>
<evidence type="ECO:0000256" key="4">
    <source>
        <dbReference type="ARBA" id="ARBA00022692"/>
    </source>
</evidence>
<organism evidence="9 10">
    <name type="scientific">Paracholeplasma vituli</name>
    <dbReference type="NCBI Taxonomy" id="69473"/>
    <lineage>
        <taxon>Bacteria</taxon>
        <taxon>Bacillati</taxon>
        <taxon>Mycoplasmatota</taxon>
        <taxon>Mollicutes</taxon>
        <taxon>Acholeplasmatales</taxon>
        <taxon>Acholeplasmataceae</taxon>
        <taxon>Paracholeplasma</taxon>
    </lineage>
</organism>
<keyword evidence="6 7" id="KW-0472">Membrane</keyword>
<evidence type="ECO:0000256" key="2">
    <source>
        <dbReference type="ARBA" id="ARBA00022448"/>
    </source>
</evidence>
<gene>
    <name evidence="9" type="ORF">N7603_05860</name>
</gene>
<dbReference type="PROSITE" id="PS50928">
    <property type="entry name" value="ABC_TM1"/>
    <property type="match status" value="1"/>
</dbReference>
<keyword evidence="2 7" id="KW-0813">Transport</keyword>
<keyword evidence="4 7" id="KW-0812">Transmembrane</keyword>
<dbReference type="EMBL" id="JAOEGN010000010">
    <property type="protein sequence ID" value="MCU0105178.1"/>
    <property type="molecule type" value="Genomic_DNA"/>
</dbReference>
<dbReference type="PANTHER" id="PTHR43744">
    <property type="entry name" value="ABC TRANSPORTER PERMEASE PROTEIN MG189-RELATED-RELATED"/>
    <property type="match status" value="1"/>
</dbReference>
<dbReference type="InterPro" id="IPR000515">
    <property type="entry name" value="MetI-like"/>
</dbReference>
<evidence type="ECO:0000256" key="6">
    <source>
        <dbReference type="ARBA" id="ARBA00023136"/>
    </source>
</evidence>
<feature type="transmembrane region" description="Helical" evidence="7">
    <location>
        <begin position="84"/>
        <end position="108"/>
    </location>
</feature>
<feature type="transmembrane region" description="Helical" evidence="7">
    <location>
        <begin position="195"/>
        <end position="220"/>
    </location>
</feature>
<evidence type="ECO:0000313" key="10">
    <source>
        <dbReference type="Proteomes" id="UP001209076"/>
    </source>
</evidence>
<evidence type="ECO:0000256" key="5">
    <source>
        <dbReference type="ARBA" id="ARBA00022989"/>
    </source>
</evidence>
<keyword evidence="10" id="KW-1185">Reference proteome</keyword>
<comment type="similarity">
    <text evidence="7">Belongs to the binding-protein-dependent transport system permease family.</text>
</comment>
<reference evidence="10" key="1">
    <citation type="submission" date="2023-07" db="EMBL/GenBank/DDBJ databases">
        <title>Novel Mycoplasma species identified in domestic and wild animals.</title>
        <authorList>
            <person name="Volokhov D.V."/>
            <person name="Furtak V.A."/>
            <person name="Zagorodnyaya T.A."/>
        </authorList>
    </citation>
    <scope>NUCLEOTIDE SEQUENCE [LARGE SCALE GENOMIC DNA]</scope>
    <source>
        <strain evidence="10">92-19</strain>
    </source>
</reference>
<feature type="domain" description="ABC transmembrane type-1" evidence="8">
    <location>
        <begin position="85"/>
        <end position="276"/>
    </location>
</feature>
<evidence type="ECO:0000256" key="3">
    <source>
        <dbReference type="ARBA" id="ARBA00022475"/>
    </source>
</evidence>
<dbReference type="Proteomes" id="UP001209076">
    <property type="component" value="Unassembled WGS sequence"/>
</dbReference>
<protein>
    <submittedName>
        <fullName evidence="9">Carbohydrate ABC transporter permease</fullName>
    </submittedName>
</protein>
<feature type="transmembrane region" description="Helical" evidence="7">
    <location>
        <begin position="120"/>
        <end position="142"/>
    </location>
</feature>
<feature type="transmembrane region" description="Helical" evidence="7">
    <location>
        <begin position="252"/>
        <end position="276"/>
    </location>
</feature>
<dbReference type="RefSeq" id="WP_262096449.1">
    <property type="nucleotide sequence ID" value="NZ_JAOEGN010000010.1"/>
</dbReference>
<keyword evidence="3" id="KW-1003">Cell membrane</keyword>
<evidence type="ECO:0000256" key="1">
    <source>
        <dbReference type="ARBA" id="ARBA00004651"/>
    </source>
</evidence>
<comment type="caution">
    <text evidence="9">The sequence shown here is derived from an EMBL/GenBank/DDBJ whole genome shotgun (WGS) entry which is preliminary data.</text>
</comment>
<dbReference type="Gene3D" id="1.10.3720.10">
    <property type="entry name" value="MetI-like"/>
    <property type="match status" value="1"/>
</dbReference>
<keyword evidence="5 7" id="KW-1133">Transmembrane helix</keyword>
<accession>A0ABT2PW42</accession>
<dbReference type="InterPro" id="IPR035906">
    <property type="entry name" value="MetI-like_sf"/>
</dbReference>
<dbReference type="SUPFAM" id="SSF161098">
    <property type="entry name" value="MetI-like"/>
    <property type="match status" value="1"/>
</dbReference>
<feature type="transmembrane region" description="Helical" evidence="7">
    <location>
        <begin position="154"/>
        <end position="174"/>
    </location>
</feature>
<comment type="subcellular location">
    <subcellularLocation>
        <location evidence="1 7">Cell membrane</location>
        <topology evidence="1 7">Multi-pass membrane protein</topology>
    </subcellularLocation>
</comment>
<evidence type="ECO:0000313" key="9">
    <source>
        <dbReference type="EMBL" id="MCU0105178.1"/>
    </source>
</evidence>
<feature type="transmembrane region" description="Helical" evidence="7">
    <location>
        <begin position="21"/>
        <end position="40"/>
    </location>
</feature>
<proteinExistence type="inferred from homology"/>
<name>A0ABT2PW42_9MOLU</name>